<sequence>MHDLPVFICFVSDAMDSFTFKNFVQTAVNLVEIGECDVDHISLITLIHAICEKLSGSSDCGLDKIVFELDDYFYIPTPPKEPQVLDVEGGYEPLGWEVPIVEEESVDGDDGITQDCMDGFKGYRSKSNDQYFTDSELEPEQVRIARLVKGNSFKRMVDGDGCGWRAHGSCMIDGVTFMIKTLLDHHDSHRIYNNKEAKVKWIASKFEKLTKSNPSIDVKVIGDLLRENYKVSVDMHKHYRAKHRALKELAKELAKEHANCFGYLRRYAYVLNQSNPGVATLYWKCHLKGPFIGVLLSAVSLDANSGLFTQDSWDWYCARHIYANFKPTYKGIINLAAKKWLEEIDPQHWSRFAYDPVIRCDHVINNMTEAFNSILSTHRAVSYLHLLEFIRRMVMRKFNERNEECRGWSSVLPPKVHAKILRHGRESRSLKMIAARNMKYELLGASGGYAVKLREYNLSGIPCCYAMATISHYCGRAAMKDKVAKFVHSSLTNNAYMQTYVGMILPIPDQKRWPEVPACISIIGHTEHMNPPPRTVQPGKPKK</sequence>
<organism evidence="1 2">
    <name type="scientific">Acer yangbiense</name>
    <dbReference type="NCBI Taxonomy" id="1000413"/>
    <lineage>
        <taxon>Eukaryota</taxon>
        <taxon>Viridiplantae</taxon>
        <taxon>Streptophyta</taxon>
        <taxon>Embryophyta</taxon>
        <taxon>Tracheophyta</taxon>
        <taxon>Spermatophyta</taxon>
        <taxon>Magnoliopsida</taxon>
        <taxon>eudicotyledons</taxon>
        <taxon>Gunneridae</taxon>
        <taxon>Pentapetalae</taxon>
        <taxon>rosids</taxon>
        <taxon>malvids</taxon>
        <taxon>Sapindales</taxon>
        <taxon>Sapindaceae</taxon>
        <taxon>Hippocastanoideae</taxon>
        <taxon>Acereae</taxon>
        <taxon>Acer</taxon>
    </lineage>
</organism>
<dbReference type="AlphaFoldDB" id="A0A5C7HKP2"/>
<keyword evidence="2" id="KW-1185">Reference proteome</keyword>
<proteinExistence type="predicted"/>
<dbReference type="Proteomes" id="UP000323000">
    <property type="component" value="Chromosome 7"/>
</dbReference>
<accession>A0A5C7HKP2</accession>
<comment type="caution">
    <text evidence="1">The sequence shown here is derived from an EMBL/GenBank/DDBJ whole genome shotgun (WGS) entry which is preliminary data.</text>
</comment>
<dbReference type="PANTHER" id="PTHR31973">
    <property type="entry name" value="POLYPROTEIN, PUTATIVE-RELATED"/>
    <property type="match status" value="1"/>
</dbReference>
<evidence type="ECO:0000313" key="2">
    <source>
        <dbReference type="Proteomes" id="UP000323000"/>
    </source>
</evidence>
<name>A0A5C7HKP2_9ROSI</name>
<dbReference type="EMBL" id="VAHF01000007">
    <property type="protein sequence ID" value="TXG57600.1"/>
    <property type="molecule type" value="Genomic_DNA"/>
</dbReference>
<dbReference type="PANTHER" id="PTHR31973:SF187">
    <property type="entry name" value="MUTATOR TRANSPOSASE MUDRA PROTEIN"/>
    <property type="match status" value="1"/>
</dbReference>
<gene>
    <name evidence="1" type="ORF">EZV62_015429</name>
</gene>
<evidence type="ECO:0000313" key="1">
    <source>
        <dbReference type="EMBL" id="TXG57600.1"/>
    </source>
</evidence>
<protein>
    <submittedName>
        <fullName evidence="1">Uncharacterized protein</fullName>
    </submittedName>
</protein>
<dbReference type="OrthoDB" id="1683089at2759"/>
<reference evidence="2" key="1">
    <citation type="journal article" date="2019" name="Gigascience">
        <title>De novo genome assembly of the endangered Acer yangbiense, a plant species with extremely small populations endemic to Yunnan Province, China.</title>
        <authorList>
            <person name="Yang J."/>
            <person name="Wariss H.M."/>
            <person name="Tao L."/>
            <person name="Zhang R."/>
            <person name="Yun Q."/>
            <person name="Hollingsworth P."/>
            <person name="Dao Z."/>
            <person name="Luo G."/>
            <person name="Guo H."/>
            <person name="Ma Y."/>
            <person name="Sun W."/>
        </authorList>
    </citation>
    <scope>NUCLEOTIDE SEQUENCE [LARGE SCALE GENOMIC DNA]</scope>
    <source>
        <strain evidence="2">cv. Malutang</strain>
    </source>
</reference>